<dbReference type="GO" id="GO:0022857">
    <property type="term" value="F:transmembrane transporter activity"/>
    <property type="evidence" value="ECO:0007669"/>
    <property type="project" value="InterPro"/>
</dbReference>
<keyword evidence="3" id="KW-1003">Cell membrane</keyword>
<keyword evidence="6 8" id="KW-0472">Membrane</keyword>
<organism evidence="9 10">
    <name type="scientific">Pseudomonas rhizosphaerae</name>
    <dbReference type="NCBI Taxonomy" id="216142"/>
    <lineage>
        <taxon>Bacteria</taxon>
        <taxon>Pseudomonadati</taxon>
        <taxon>Pseudomonadota</taxon>
        <taxon>Gammaproteobacteria</taxon>
        <taxon>Pseudomonadales</taxon>
        <taxon>Pseudomonadaceae</taxon>
        <taxon>Pseudomonas</taxon>
    </lineage>
</organism>
<evidence type="ECO:0000256" key="7">
    <source>
        <dbReference type="RuleBase" id="RU003879"/>
    </source>
</evidence>
<comment type="similarity">
    <text evidence="2 7">Belongs to the ExbD/TolR family.</text>
</comment>
<dbReference type="AlphaFoldDB" id="A0A089ZQ04"/>
<dbReference type="PANTHER" id="PTHR30558">
    <property type="entry name" value="EXBD MEMBRANE COMPONENT OF PMF-DRIVEN MACROMOLECULE IMPORT SYSTEM"/>
    <property type="match status" value="1"/>
</dbReference>
<dbReference type="HOGENOM" id="CLU_085305_3_3_6"/>
<keyword evidence="7" id="KW-0813">Transport</keyword>
<dbReference type="GO" id="GO:0005886">
    <property type="term" value="C:plasma membrane"/>
    <property type="evidence" value="ECO:0007669"/>
    <property type="project" value="UniProtKB-SubCell"/>
</dbReference>
<dbReference type="Pfam" id="PF02472">
    <property type="entry name" value="ExbD"/>
    <property type="match status" value="1"/>
</dbReference>
<gene>
    <name evidence="9" type="ORF">LT40_04890</name>
</gene>
<dbReference type="STRING" id="216142.LT40_04890"/>
<comment type="subcellular location">
    <subcellularLocation>
        <location evidence="1">Cell membrane</location>
        <topology evidence="1">Single-pass membrane protein</topology>
    </subcellularLocation>
    <subcellularLocation>
        <location evidence="7">Cell membrane</location>
        <topology evidence="7">Single-pass type II membrane protein</topology>
    </subcellularLocation>
</comment>
<dbReference type="EMBL" id="CP009533">
    <property type="protein sequence ID" value="AIS16786.1"/>
    <property type="molecule type" value="Genomic_DNA"/>
</dbReference>
<evidence type="ECO:0000256" key="1">
    <source>
        <dbReference type="ARBA" id="ARBA00004162"/>
    </source>
</evidence>
<evidence type="ECO:0000256" key="2">
    <source>
        <dbReference type="ARBA" id="ARBA00005811"/>
    </source>
</evidence>
<sequence length="142" mass="15380">MKFRRRSRENIELNLISLIDVVFVLLLFFVITTTFTRETQLRVELPEAVNGAPEQASNLKRIDIAISAEGVYAVNNQLLPKSDLPTLLEALRTASAGDSSLPLSISADGKTPHQAVISAMDAAGKLGFSQISMITVEAQANP</sequence>
<evidence type="ECO:0000313" key="9">
    <source>
        <dbReference type="EMBL" id="AIS16786.1"/>
    </source>
</evidence>
<dbReference type="Proteomes" id="UP000029499">
    <property type="component" value="Chromosome"/>
</dbReference>
<dbReference type="eggNOG" id="COG0848">
    <property type="taxonomic scope" value="Bacteria"/>
</dbReference>
<evidence type="ECO:0000256" key="8">
    <source>
        <dbReference type="SAM" id="Phobius"/>
    </source>
</evidence>
<dbReference type="Gene3D" id="3.30.420.270">
    <property type="match status" value="1"/>
</dbReference>
<evidence type="ECO:0000256" key="6">
    <source>
        <dbReference type="ARBA" id="ARBA00023136"/>
    </source>
</evidence>
<dbReference type="OrthoDB" id="9793581at2"/>
<evidence type="ECO:0000313" key="10">
    <source>
        <dbReference type="Proteomes" id="UP000029499"/>
    </source>
</evidence>
<accession>A0A089ZQ04</accession>
<keyword evidence="4 7" id="KW-0812">Transmembrane</keyword>
<evidence type="ECO:0000256" key="3">
    <source>
        <dbReference type="ARBA" id="ARBA00022475"/>
    </source>
</evidence>
<keyword evidence="5 8" id="KW-1133">Transmembrane helix</keyword>
<dbReference type="KEGG" id="prh:LT40_04890"/>
<evidence type="ECO:0000256" key="5">
    <source>
        <dbReference type="ARBA" id="ARBA00022989"/>
    </source>
</evidence>
<keyword evidence="7" id="KW-0653">Protein transport</keyword>
<protein>
    <submittedName>
        <fullName evidence="9">Biopolymer transporter ExbD</fullName>
    </submittedName>
</protein>
<dbReference type="PANTHER" id="PTHR30558:SF3">
    <property type="entry name" value="BIOPOLYMER TRANSPORT PROTEIN EXBD-RELATED"/>
    <property type="match status" value="1"/>
</dbReference>
<keyword evidence="10" id="KW-1185">Reference proteome</keyword>
<dbReference type="InterPro" id="IPR003400">
    <property type="entry name" value="ExbD"/>
</dbReference>
<proteinExistence type="inferred from homology"/>
<reference evidence="9 10" key="1">
    <citation type="journal article" date="2015" name="J. Biotechnol.">
        <title>Complete genome sequence of Pseudomonas rhizosphaerae IH5T (=DSM 16299T), a phosphate-solubilizing rhizobacterium for bacterial biofertilizer.</title>
        <authorList>
            <person name="Kwak Y."/>
            <person name="Jung B.K."/>
            <person name="Shin J.H."/>
        </authorList>
    </citation>
    <scope>NUCLEOTIDE SEQUENCE [LARGE SCALE GENOMIC DNA]</scope>
    <source>
        <strain evidence="9">DSM 16299</strain>
    </source>
</reference>
<evidence type="ECO:0000256" key="4">
    <source>
        <dbReference type="ARBA" id="ARBA00022692"/>
    </source>
</evidence>
<dbReference type="RefSeq" id="WP_043187149.1">
    <property type="nucleotide sequence ID" value="NZ_CP009533.1"/>
</dbReference>
<name>A0A089ZQ04_9PSED</name>
<feature type="transmembrane region" description="Helical" evidence="8">
    <location>
        <begin position="12"/>
        <end position="31"/>
    </location>
</feature>
<dbReference type="GO" id="GO:0015031">
    <property type="term" value="P:protein transport"/>
    <property type="evidence" value="ECO:0007669"/>
    <property type="project" value="UniProtKB-KW"/>
</dbReference>